<evidence type="ECO:0000313" key="4">
    <source>
        <dbReference type="Proteomes" id="UP001162780"/>
    </source>
</evidence>
<accession>A0ABY7GLP4</accession>
<protein>
    <submittedName>
        <fullName evidence="3">3-oxoacyl-ACP reductase FabG</fullName>
    </submittedName>
</protein>
<dbReference type="InterPro" id="IPR050259">
    <property type="entry name" value="SDR"/>
</dbReference>
<evidence type="ECO:0000256" key="1">
    <source>
        <dbReference type="ARBA" id="ARBA00006484"/>
    </source>
</evidence>
<dbReference type="NCBIfam" id="NF005559">
    <property type="entry name" value="PRK07231.1"/>
    <property type="match status" value="1"/>
</dbReference>
<dbReference type="SMART" id="SM00822">
    <property type="entry name" value="PKS_KR"/>
    <property type="match status" value="1"/>
</dbReference>
<dbReference type="PANTHER" id="PTHR42879:SF2">
    <property type="entry name" value="3-OXOACYL-[ACYL-CARRIER-PROTEIN] REDUCTASE FABG"/>
    <property type="match status" value="1"/>
</dbReference>
<dbReference type="Gene3D" id="3.40.50.720">
    <property type="entry name" value="NAD(P)-binding Rossmann-like Domain"/>
    <property type="match status" value="1"/>
</dbReference>
<dbReference type="PANTHER" id="PTHR42879">
    <property type="entry name" value="3-OXOACYL-(ACYL-CARRIER-PROTEIN) REDUCTASE"/>
    <property type="match status" value="1"/>
</dbReference>
<dbReference type="InterPro" id="IPR020904">
    <property type="entry name" value="Sc_DH/Rdtase_CS"/>
</dbReference>
<evidence type="ECO:0000313" key="3">
    <source>
        <dbReference type="EMBL" id="WAR45407.1"/>
    </source>
</evidence>
<dbReference type="PROSITE" id="PS00061">
    <property type="entry name" value="ADH_SHORT"/>
    <property type="match status" value="1"/>
</dbReference>
<evidence type="ECO:0000259" key="2">
    <source>
        <dbReference type="SMART" id="SM00822"/>
    </source>
</evidence>
<feature type="domain" description="Ketoreductase" evidence="2">
    <location>
        <begin position="4"/>
        <end position="180"/>
    </location>
</feature>
<name>A0ABY7GLP4_9GAMM</name>
<dbReference type="InterPro" id="IPR002347">
    <property type="entry name" value="SDR_fam"/>
</dbReference>
<keyword evidence="4" id="KW-1185">Reference proteome</keyword>
<dbReference type="RefSeq" id="WP_255190376.1">
    <property type="nucleotide sequence ID" value="NZ_CP113517.1"/>
</dbReference>
<sequence>MSAKVVLVTGASRGIGRAIAQAFIEAGYKVAVGYHHHREPAESLAENRSSAIAVRIDVSIETSVKQAIAVTEQKFGSVDVLVNNAGIAQPKPFLDLTDSDWEEMFSVNLLGAVRCTQHVLPAMLARNSGRIINIASIGGQTGGVYQVHYAATKAGLINFTKSLSRLYSHQGITANAISPGLIATDMIAEEMQDPAAAQRVRSIPAARLGSPEEVASLAVYLASYHAGYITGQTINVNGGMYFG</sequence>
<proteinExistence type="inferred from homology"/>
<dbReference type="Pfam" id="PF13561">
    <property type="entry name" value="adh_short_C2"/>
    <property type="match status" value="1"/>
</dbReference>
<organism evidence="3 4">
    <name type="scientific">Methylomonas rapida</name>
    <dbReference type="NCBI Taxonomy" id="2963939"/>
    <lineage>
        <taxon>Bacteria</taxon>
        <taxon>Pseudomonadati</taxon>
        <taxon>Pseudomonadota</taxon>
        <taxon>Gammaproteobacteria</taxon>
        <taxon>Methylococcales</taxon>
        <taxon>Methylococcaceae</taxon>
        <taxon>Methylomonas</taxon>
    </lineage>
</organism>
<dbReference type="PRINTS" id="PR00080">
    <property type="entry name" value="SDRFAMILY"/>
</dbReference>
<dbReference type="Proteomes" id="UP001162780">
    <property type="component" value="Chromosome"/>
</dbReference>
<dbReference type="InterPro" id="IPR036291">
    <property type="entry name" value="NAD(P)-bd_dom_sf"/>
</dbReference>
<dbReference type="SUPFAM" id="SSF51735">
    <property type="entry name" value="NAD(P)-binding Rossmann-fold domains"/>
    <property type="match status" value="1"/>
</dbReference>
<dbReference type="PRINTS" id="PR00081">
    <property type="entry name" value="GDHRDH"/>
</dbReference>
<gene>
    <name evidence="3" type="ORF">NM686_002540</name>
</gene>
<dbReference type="EMBL" id="CP113517">
    <property type="protein sequence ID" value="WAR45407.1"/>
    <property type="molecule type" value="Genomic_DNA"/>
</dbReference>
<dbReference type="NCBIfam" id="NF009466">
    <property type="entry name" value="PRK12826.1-2"/>
    <property type="match status" value="1"/>
</dbReference>
<reference evidence="3" key="1">
    <citation type="submission" date="2022-11" db="EMBL/GenBank/DDBJ databases">
        <title>Methylomonas rapida sp. nov., Carotenoid-Producing Obligate Methanotrophs with High Growth Characteristics and Biotechnological Potential.</title>
        <authorList>
            <person name="Tikhonova E.N."/>
            <person name="Suleimanov R.Z."/>
            <person name="Miroshnikov K."/>
            <person name="Oshkin I.Y."/>
            <person name="Belova S.E."/>
            <person name="Danilova O.V."/>
            <person name="Ashikhmin A."/>
            <person name="Konopkin A."/>
            <person name="But S.Y."/>
            <person name="Khmelenina V.N."/>
            <person name="Kuznetsov N."/>
            <person name="Pimenov N.V."/>
            <person name="Dedysh S.N."/>
        </authorList>
    </citation>
    <scope>NUCLEOTIDE SEQUENCE</scope>
    <source>
        <strain evidence="3">MP1</strain>
    </source>
</reference>
<comment type="similarity">
    <text evidence="1">Belongs to the short-chain dehydrogenases/reductases (SDR) family.</text>
</comment>
<dbReference type="InterPro" id="IPR057326">
    <property type="entry name" value="KR_dom"/>
</dbReference>